<dbReference type="OrthoDB" id="3695950at2"/>
<feature type="region of interest" description="Disordered" evidence="1">
    <location>
        <begin position="231"/>
        <end position="251"/>
    </location>
</feature>
<sequence length="251" mass="27445">MNLADTLRGLWRRWYIVIPGLVLTIIVAIAAWQVIKPDYERAGTQLLLPGLASIPEAGNPYLYLGGLSQAADVLVTAMSSERELGPILEDHPGAEILIHRDPLTSGPQILTTVTASSNAEAGETLDAAMARTTRVLGGLQDVDGITQGNRIGIKSITVDNQSTLIQRNRVLGAGGATLGMLLITLLTAGLVEGLSTRRHRRDFHDFRILELNDDDLPIPDDMLPSALAPSTGRRVRQPKLTRRWRPLRRMR</sequence>
<keyword evidence="4" id="KW-1185">Reference proteome</keyword>
<evidence type="ECO:0008006" key="5">
    <source>
        <dbReference type="Google" id="ProtNLM"/>
    </source>
</evidence>
<evidence type="ECO:0000313" key="4">
    <source>
        <dbReference type="Proteomes" id="UP000219440"/>
    </source>
</evidence>
<keyword evidence="2" id="KW-1133">Transmembrane helix</keyword>
<proteinExistence type="predicted"/>
<evidence type="ECO:0000256" key="2">
    <source>
        <dbReference type="SAM" id="Phobius"/>
    </source>
</evidence>
<feature type="transmembrane region" description="Helical" evidence="2">
    <location>
        <begin position="170"/>
        <end position="191"/>
    </location>
</feature>
<dbReference type="Proteomes" id="UP000219440">
    <property type="component" value="Unassembled WGS sequence"/>
</dbReference>
<organism evidence="3 4">
    <name type="scientific">Salinibacterium xinjiangense</name>
    <dbReference type="NCBI Taxonomy" id="386302"/>
    <lineage>
        <taxon>Bacteria</taxon>
        <taxon>Bacillati</taxon>
        <taxon>Actinomycetota</taxon>
        <taxon>Actinomycetes</taxon>
        <taxon>Micrococcales</taxon>
        <taxon>Microbacteriaceae</taxon>
        <taxon>Salinibacterium</taxon>
    </lineage>
</organism>
<dbReference type="EMBL" id="OCST01000001">
    <property type="protein sequence ID" value="SOE52793.1"/>
    <property type="molecule type" value="Genomic_DNA"/>
</dbReference>
<protein>
    <recommendedName>
        <fullName evidence="5">Capsular polysaccharide biosynthesis protein</fullName>
    </recommendedName>
</protein>
<evidence type="ECO:0000313" key="3">
    <source>
        <dbReference type="EMBL" id="SOE52793.1"/>
    </source>
</evidence>
<feature type="transmembrane region" description="Helical" evidence="2">
    <location>
        <begin position="14"/>
        <end position="35"/>
    </location>
</feature>
<gene>
    <name evidence="3" type="ORF">SAMN06296378_0459</name>
</gene>
<reference evidence="3 4" key="1">
    <citation type="submission" date="2017-09" db="EMBL/GenBank/DDBJ databases">
        <authorList>
            <person name="Ehlers B."/>
            <person name="Leendertz F.H."/>
        </authorList>
    </citation>
    <scope>NUCLEOTIDE SEQUENCE [LARGE SCALE GENOMIC DNA]</scope>
    <source>
        <strain evidence="3 4">CGMCC 1.05381</strain>
    </source>
</reference>
<dbReference type="AlphaFoldDB" id="A0A2C8YQL7"/>
<feature type="compositionally biased region" description="Basic residues" evidence="1">
    <location>
        <begin position="233"/>
        <end position="251"/>
    </location>
</feature>
<dbReference type="RefSeq" id="WP_097059593.1">
    <property type="nucleotide sequence ID" value="NZ_BMLC01000002.1"/>
</dbReference>
<evidence type="ECO:0000256" key="1">
    <source>
        <dbReference type="SAM" id="MobiDB-lite"/>
    </source>
</evidence>
<name>A0A2C8YQL7_9MICO</name>
<keyword evidence="2" id="KW-0472">Membrane</keyword>
<keyword evidence="2" id="KW-0812">Transmembrane</keyword>
<accession>A0A2C8YQL7</accession>